<dbReference type="InterPro" id="IPR016182">
    <property type="entry name" value="Cu_amine_oxidase_N-reg"/>
</dbReference>
<feature type="active site" description="Schiff-base intermediate with substrate; via topaquinone" evidence="7">
    <location>
        <position position="401"/>
    </location>
</feature>
<evidence type="ECO:0000256" key="10">
    <source>
        <dbReference type="SAM" id="SignalP"/>
    </source>
</evidence>
<feature type="domain" description="Copper amine oxidase N3-terminal" evidence="13">
    <location>
        <begin position="124"/>
        <end position="221"/>
    </location>
</feature>
<dbReference type="EC" id="1.4.3.-" evidence="9"/>
<dbReference type="GO" id="GO:0009308">
    <property type="term" value="P:amine metabolic process"/>
    <property type="evidence" value="ECO:0007669"/>
    <property type="project" value="UniProtKB-UniRule"/>
</dbReference>
<keyword evidence="6" id="KW-1015">Disulfide bond</keyword>
<comment type="similarity">
    <text evidence="1 9">Belongs to the copper/topaquinone oxidase family.</text>
</comment>
<dbReference type="FunFam" id="3.10.450.40:FF:000012">
    <property type="entry name" value="Amine oxidase"/>
    <property type="match status" value="1"/>
</dbReference>
<dbReference type="PANTHER" id="PTHR10638">
    <property type="entry name" value="COPPER AMINE OXIDASE"/>
    <property type="match status" value="1"/>
</dbReference>
<dbReference type="Proteomes" id="UP001202328">
    <property type="component" value="Unassembled WGS sequence"/>
</dbReference>
<keyword evidence="5 9" id="KW-0186">Copper</keyword>
<evidence type="ECO:0000256" key="7">
    <source>
        <dbReference type="PIRSR" id="PIRSR600269-50"/>
    </source>
</evidence>
<evidence type="ECO:0000259" key="11">
    <source>
        <dbReference type="Pfam" id="PF01179"/>
    </source>
</evidence>
<feature type="modified residue" description="2',4',5'-topaquinone" evidence="8">
    <location>
        <position position="401"/>
    </location>
</feature>
<feature type="domain" description="Copper amine oxidase N2-terminal" evidence="12">
    <location>
        <begin position="25"/>
        <end position="116"/>
    </location>
</feature>
<keyword evidence="3 7" id="KW-0801">TPQ</keyword>
<dbReference type="GO" id="GO:0048038">
    <property type="term" value="F:quinone binding"/>
    <property type="evidence" value="ECO:0007669"/>
    <property type="project" value="InterPro"/>
</dbReference>
<dbReference type="InterPro" id="IPR015800">
    <property type="entry name" value="Cu_amine_oxidase_N2"/>
</dbReference>
<comment type="PTM">
    <text evidence="8 9">Topaquinone (TPQ) is generated by copper-dependent autoxidation of a specific tyrosyl residue.</text>
</comment>
<dbReference type="Pfam" id="PF02728">
    <property type="entry name" value="Cu_amine_oxidN3"/>
    <property type="match status" value="1"/>
</dbReference>
<reference evidence="14" key="1">
    <citation type="submission" date="2022-04" db="EMBL/GenBank/DDBJ databases">
        <title>A functionally conserved STORR gene fusion in Papaver species that diverged 16.8 million years ago.</title>
        <authorList>
            <person name="Catania T."/>
        </authorList>
    </citation>
    <scope>NUCLEOTIDE SEQUENCE</scope>
    <source>
        <strain evidence="14">S-188037</strain>
    </source>
</reference>
<dbReference type="Gene3D" id="3.10.450.40">
    <property type="match status" value="2"/>
</dbReference>
<evidence type="ECO:0000256" key="9">
    <source>
        <dbReference type="RuleBase" id="RU000672"/>
    </source>
</evidence>
<comment type="cofactor">
    <cofactor evidence="9">
        <name>Cu cation</name>
        <dbReference type="ChEBI" id="CHEBI:23378"/>
    </cofactor>
    <text evidence="9">Contains 1 topaquinone per subunit.</text>
</comment>
<dbReference type="EMBL" id="JAJJMB010003633">
    <property type="protein sequence ID" value="KAI3946951.1"/>
    <property type="molecule type" value="Genomic_DNA"/>
</dbReference>
<evidence type="ECO:0000256" key="4">
    <source>
        <dbReference type="ARBA" id="ARBA00023002"/>
    </source>
</evidence>
<organism evidence="14 15">
    <name type="scientific">Papaver atlanticum</name>
    <dbReference type="NCBI Taxonomy" id="357466"/>
    <lineage>
        <taxon>Eukaryota</taxon>
        <taxon>Viridiplantae</taxon>
        <taxon>Streptophyta</taxon>
        <taxon>Embryophyta</taxon>
        <taxon>Tracheophyta</taxon>
        <taxon>Spermatophyta</taxon>
        <taxon>Magnoliopsida</taxon>
        <taxon>Ranunculales</taxon>
        <taxon>Papaveraceae</taxon>
        <taxon>Papaveroideae</taxon>
        <taxon>Papaver</taxon>
    </lineage>
</organism>
<keyword evidence="15" id="KW-1185">Reference proteome</keyword>
<evidence type="ECO:0000256" key="3">
    <source>
        <dbReference type="ARBA" id="ARBA00022772"/>
    </source>
</evidence>
<dbReference type="AlphaFoldDB" id="A0AAD4TC23"/>
<proteinExistence type="inferred from homology"/>
<feature type="chain" id="PRO_5041957557" description="Amine oxidase" evidence="10">
    <location>
        <begin position="23"/>
        <end position="651"/>
    </location>
</feature>
<dbReference type="Pfam" id="PF01179">
    <property type="entry name" value="Cu_amine_oxid"/>
    <property type="match status" value="1"/>
</dbReference>
<dbReference type="InterPro" id="IPR000269">
    <property type="entry name" value="Cu_amine_oxidase"/>
</dbReference>
<sequence length="651" mass="74133">MAISSLVLVFLFQLCFTSTTTSLKHPLDPLTPSEITQIKHIIHNSHLGQFSSSSNISFHYLDLEEPEKADVIQWLSSTKRSELSLLPRRAKVVVQARDLIHEIIVDLSAGYIVSDQVYTGYGYPSFTFEELYQTTKLPAKYPKFKLSIQKRSLNLSDVFCLPLTAGWFGERTKKRSLKVVCYYQQGTNNIYARPIEGISMLVDVKLMQITEYLDRFRVPVPQAQGTSFHSSPHRNKSQQKNHGFDIDGSIVQWGDWSFHVGFNSRAGLIISTASIYDQQKGKSRSVLYKGYVSETFVPYMDPTTEWYFRTYLDVGEYGFGQSANTLEPLVDCPANAKYLDRYLVRADGEPYKVPGIICIFERYTGDVSWRHTQISMPGRVIREVSEEVNLVVRIVSTVGNYDYIQDWEFKRTGSIKVGVGLTGILQMKATSYTNIDQITEDIYGTLVAENTIAINHDHFITYYLDLDIDGAENSFVKSKMEKKRVPKHMQSPRKSYWTVTRETAETEAEARIRLGMDPVGLLVVNPNKKTNVGNIVGYRLVPGSSGSSLLSDDDYPQIRAAYTKYQVWATAYNKSERWAGGLFTDQSHGDDGLAVWSSRNRTIKNKDIVLWYTVVLHHIPYQEDFPVMPTLHSGFELRPANFFELNPLLKN</sequence>
<feature type="domain" description="Copper amine oxidase catalytic" evidence="11">
    <location>
        <begin position="238"/>
        <end position="648"/>
    </location>
</feature>
<dbReference type="GO" id="GO:0005507">
    <property type="term" value="F:copper ion binding"/>
    <property type="evidence" value="ECO:0007669"/>
    <property type="project" value="InterPro"/>
</dbReference>
<gene>
    <name evidence="14" type="ORF">MKW98_003514</name>
</gene>
<dbReference type="SUPFAM" id="SSF54416">
    <property type="entry name" value="Amine oxidase N-terminal region"/>
    <property type="match status" value="2"/>
</dbReference>
<dbReference type="Gene3D" id="2.70.98.20">
    <property type="entry name" value="Copper amine oxidase, catalytic domain"/>
    <property type="match status" value="1"/>
</dbReference>
<evidence type="ECO:0000256" key="5">
    <source>
        <dbReference type="ARBA" id="ARBA00023008"/>
    </source>
</evidence>
<feature type="active site" description="Proton acceptor" evidence="7">
    <location>
        <position position="313"/>
    </location>
</feature>
<evidence type="ECO:0000313" key="15">
    <source>
        <dbReference type="Proteomes" id="UP001202328"/>
    </source>
</evidence>
<dbReference type="InterPro" id="IPR015798">
    <property type="entry name" value="Cu_amine_oxidase_C"/>
</dbReference>
<dbReference type="FunFam" id="2.70.98.20:FF:000004">
    <property type="entry name" value="Amine oxidase"/>
    <property type="match status" value="1"/>
</dbReference>
<dbReference type="InterPro" id="IPR049948">
    <property type="entry name" value="Cu_Am_ox_TPQ-bd"/>
</dbReference>
<evidence type="ECO:0000256" key="2">
    <source>
        <dbReference type="ARBA" id="ARBA00022723"/>
    </source>
</evidence>
<dbReference type="GO" id="GO:0008131">
    <property type="term" value="F:primary methylamine oxidase activity"/>
    <property type="evidence" value="ECO:0007669"/>
    <property type="project" value="InterPro"/>
</dbReference>
<keyword evidence="4 9" id="KW-0560">Oxidoreductase</keyword>
<accession>A0AAD4TC23</accession>
<dbReference type="InterPro" id="IPR015802">
    <property type="entry name" value="Cu_amine_oxidase_N3"/>
</dbReference>
<keyword evidence="10" id="KW-0732">Signal</keyword>
<evidence type="ECO:0000256" key="1">
    <source>
        <dbReference type="ARBA" id="ARBA00007983"/>
    </source>
</evidence>
<evidence type="ECO:0000256" key="6">
    <source>
        <dbReference type="ARBA" id="ARBA00023157"/>
    </source>
</evidence>
<comment type="caution">
    <text evidence="14">The sequence shown here is derived from an EMBL/GenBank/DDBJ whole genome shotgun (WGS) entry which is preliminary data.</text>
</comment>
<feature type="signal peptide" evidence="10">
    <location>
        <begin position="1"/>
        <end position="22"/>
    </location>
</feature>
<evidence type="ECO:0000256" key="8">
    <source>
        <dbReference type="PIRSR" id="PIRSR600269-51"/>
    </source>
</evidence>
<name>A0AAD4TC23_9MAGN</name>
<dbReference type="SUPFAM" id="SSF49998">
    <property type="entry name" value="Amine oxidase catalytic domain"/>
    <property type="match status" value="1"/>
</dbReference>
<evidence type="ECO:0000313" key="14">
    <source>
        <dbReference type="EMBL" id="KAI3946951.1"/>
    </source>
</evidence>
<protein>
    <recommendedName>
        <fullName evidence="9">Amine oxidase</fullName>
        <ecNumber evidence="9">1.4.3.-</ecNumber>
    </recommendedName>
</protein>
<dbReference type="PROSITE" id="PS01164">
    <property type="entry name" value="COPPER_AMINE_OXID_1"/>
    <property type="match status" value="1"/>
</dbReference>
<evidence type="ECO:0000259" key="13">
    <source>
        <dbReference type="Pfam" id="PF02728"/>
    </source>
</evidence>
<dbReference type="FunFam" id="3.10.450.40:FF:000005">
    <property type="entry name" value="Amine oxidase"/>
    <property type="match status" value="1"/>
</dbReference>
<evidence type="ECO:0000259" key="12">
    <source>
        <dbReference type="Pfam" id="PF02727"/>
    </source>
</evidence>
<keyword evidence="2 9" id="KW-0479">Metal-binding</keyword>
<dbReference type="PANTHER" id="PTHR10638:SF40">
    <property type="entry name" value="PRIMARY AMINE OXIDASE 1"/>
    <property type="match status" value="1"/>
</dbReference>
<dbReference type="InterPro" id="IPR036460">
    <property type="entry name" value="Cu_amine_oxidase_C_sf"/>
</dbReference>
<dbReference type="Pfam" id="PF02727">
    <property type="entry name" value="Cu_amine_oxidN2"/>
    <property type="match status" value="1"/>
</dbReference>